<proteinExistence type="predicted"/>
<organism evidence="1 2">
    <name type="scientific">Porites lobata</name>
    <dbReference type="NCBI Taxonomy" id="104759"/>
    <lineage>
        <taxon>Eukaryota</taxon>
        <taxon>Metazoa</taxon>
        <taxon>Cnidaria</taxon>
        <taxon>Anthozoa</taxon>
        <taxon>Hexacorallia</taxon>
        <taxon>Scleractinia</taxon>
        <taxon>Fungiina</taxon>
        <taxon>Poritidae</taxon>
        <taxon>Porites</taxon>
    </lineage>
</organism>
<dbReference type="PANTHER" id="PTHR46704">
    <property type="entry name" value="CXC DOMAIN-CONTAINING PROTEIN-RELATED"/>
    <property type="match status" value="1"/>
</dbReference>
<evidence type="ECO:0000313" key="1">
    <source>
        <dbReference type="EMBL" id="CAH3178932.1"/>
    </source>
</evidence>
<comment type="caution">
    <text evidence="1">The sequence shown here is derived from an EMBL/GenBank/DDBJ whole genome shotgun (WGS) entry which is preliminary data.</text>
</comment>
<reference evidence="1 2" key="1">
    <citation type="submission" date="2022-05" db="EMBL/GenBank/DDBJ databases">
        <authorList>
            <consortium name="Genoscope - CEA"/>
            <person name="William W."/>
        </authorList>
    </citation>
    <scope>NUCLEOTIDE SEQUENCE [LARGE SCALE GENOMIC DNA]</scope>
</reference>
<evidence type="ECO:0000313" key="2">
    <source>
        <dbReference type="Proteomes" id="UP001159405"/>
    </source>
</evidence>
<name>A0ABN8RIV0_9CNID</name>
<sequence length="436" mass="49031">MKKRKLLTWKTSAKVVKVTAADKIVELQEDSSLFSRMMMVGKSRREVDIKETVGQYEFSIVPRSLLAADGTMLHCASKSNLMSILEKLNDSRNNRRVAGPNEDQMKVAIVDGMAEVQSLDKPEGIRNCAQLAEHFSNRVMQMHTRSNEVRLIFNRYDLPFFTQSGHQGSKAPVYYHITDTTHIAKVPVKRLLSHKKTKMELAICLGKKIKEYAHRSGKQLVVAWGSVCKATHKDVGHLQSNQEEAVTKMILHALDTIANGATQLQIYSPDTDVLVLALRRYPELCENTLFLKPIVETLDPEKIAALPASHALSGTDNTGSFSGKGKLLCWKIFAEGDSSIFTALAELAQTAHPNEEIVAAIEKFVCLPYQPRTKLMTVKELRWSLFKKKQAESDKLPPTQAALQQVVILRAYYQLMVWNSDRITNQELPSPQHYGE</sequence>
<accession>A0ABN8RIV0</accession>
<keyword evidence="2" id="KW-1185">Reference proteome</keyword>
<protein>
    <submittedName>
        <fullName evidence="1">Uncharacterized protein</fullName>
    </submittedName>
</protein>
<gene>
    <name evidence="1" type="ORF">PLOB_00021131</name>
</gene>
<dbReference type="EMBL" id="CALNXK010000247">
    <property type="protein sequence ID" value="CAH3178932.1"/>
    <property type="molecule type" value="Genomic_DNA"/>
</dbReference>
<dbReference type="PANTHER" id="PTHR46704:SF1">
    <property type="entry name" value="TELOMERE LENGTH REGULATION PROTEIN TEL2 HOMOLOG"/>
    <property type="match status" value="1"/>
</dbReference>
<dbReference type="Proteomes" id="UP001159405">
    <property type="component" value="Unassembled WGS sequence"/>
</dbReference>